<dbReference type="PANTHER" id="PTHR42767:SF1">
    <property type="entry name" value="ENDO-BETA-1,6-GALACTANASE-LIKE DOMAIN-CONTAINING PROTEIN"/>
    <property type="match status" value="1"/>
</dbReference>
<dbReference type="PROSITE" id="PS51257">
    <property type="entry name" value="PROKAR_LIPOPROTEIN"/>
    <property type="match status" value="1"/>
</dbReference>
<accession>A0ABV5J9D9</accession>
<dbReference type="GO" id="GO:0016787">
    <property type="term" value="F:hydrolase activity"/>
    <property type="evidence" value="ECO:0007669"/>
    <property type="project" value="UniProtKB-KW"/>
</dbReference>
<protein>
    <submittedName>
        <fullName evidence="2">Glycoside hydrolase</fullName>
    </submittedName>
</protein>
<reference evidence="2 3" key="1">
    <citation type="submission" date="2024-09" db="EMBL/GenBank/DDBJ databases">
        <authorList>
            <person name="Sun Q."/>
            <person name="Mori K."/>
        </authorList>
    </citation>
    <scope>NUCLEOTIDE SEQUENCE [LARGE SCALE GENOMIC DNA]</scope>
    <source>
        <strain evidence="2 3">CECT 7682</strain>
    </source>
</reference>
<keyword evidence="3" id="KW-1185">Reference proteome</keyword>
<comment type="caution">
    <text evidence="2">The sequence shown here is derived from an EMBL/GenBank/DDBJ whole genome shotgun (WGS) entry which is preliminary data.</text>
</comment>
<dbReference type="InterPro" id="IPR017853">
    <property type="entry name" value="GH"/>
</dbReference>
<dbReference type="InterPro" id="IPR013780">
    <property type="entry name" value="Glyco_hydro_b"/>
</dbReference>
<proteinExistence type="predicted"/>
<dbReference type="InterPro" id="IPR039514">
    <property type="entry name" value="6GAL-like"/>
</dbReference>
<dbReference type="SUPFAM" id="SSF51445">
    <property type="entry name" value="(Trans)glycosidases"/>
    <property type="match status" value="1"/>
</dbReference>
<dbReference type="RefSeq" id="WP_290249012.1">
    <property type="nucleotide sequence ID" value="NZ_JAUFQT010000002.1"/>
</dbReference>
<dbReference type="Pfam" id="PF14587">
    <property type="entry name" value="Glyco_hydr_30_2"/>
    <property type="match status" value="1"/>
</dbReference>
<dbReference type="EMBL" id="JBHMEW010000068">
    <property type="protein sequence ID" value="MFB9213456.1"/>
    <property type="molecule type" value="Genomic_DNA"/>
</dbReference>
<keyword evidence="2" id="KW-0378">Hydrolase</keyword>
<name>A0ABV5J9D9_9BACT</name>
<evidence type="ECO:0000313" key="2">
    <source>
        <dbReference type="EMBL" id="MFB9213456.1"/>
    </source>
</evidence>
<dbReference type="Gene3D" id="3.20.20.80">
    <property type="entry name" value="Glycosidases"/>
    <property type="match status" value="1"/>
</dbReference>
<evidence type="ECO:0000259" key="1">
    <source>
        <dbReference type="Pfam" id="PF14587"/>
    </source>
</evidence>
<dbReference type="InterPro" id="IPR039743">
    <property type="entry name" value="6GAL/EXGAL"/>
</dbReference>
<organism evidence="2 3">
    <name type="scientific">Echinicola jeungdonensis</name>
    <dbReference type="NCBI Taxonomy" id="709343"/>
    <lineage>
        <taxon>Bacteria</taxon>
        <taxon>Pseudomonadati</taxon>
        <taxon>Bacteroidota</taxon>
        <taxon>Cytophagia</taxon>
        <taxon>Cytophagales</taxon>
        <taxon>Cyclobacteriaceae</taxon>
        <taxon>Echinicola</taxon>
    </lineage>
</organism>
<sequence length="527" mass="58747">MNYIRKFIGILSYLILGCLIINACQPKNKIGATSSNRGNPIVHINAIQQRTYQTIEHFGASDAWSCQFVGLWPEQKKFAIAELLFSQEMDGKGNPKGIGLSLWRFNIGAGSAEQGTQSGIGDEWRRAESFMNADGSYDWSKQAGQVWFAQKAKEMGVENLLVFPNSPPVHMTKTGKAFGQSGNSNLDQANYDDFGNYLANVIEGLEAKGLDVDYISPVNEPQWDWSDGGQEGTPFWNDEIVGIVRELDKALEEKGLEAKIDIAEAGQLNYLYEQGNKQGRGNQVEGFFSKGSPNYLGDLKHMGNAISGHSYFTTSPFNEAVKTREKVAESIMPYSGLKFWMSEYCILGDNAGEINGNGRDLGIDPALYMARVIHNDLTVANASAWHWWLGVSPYDYKDGLVYIDYQKEDGNFYESKMLWALGNYSRFIRPGFQRIAVNIMEETRETPGLLVSAYLGPGSHKIIYVLVNSGIKSKEVSLELNGKEIQNKKVYITSKDYDLTPMKSNDKGLIEIPSRSIVTVVSEDIIR</sequence>
<dbReference type="Gene3D" id="2.60.40.1180">
    <property type="entry name" value="Golgi alpha-mannosidase II"/>
    <property type="match status" value="1"/>
</dbReference>
<dbReference type="SUPFAM" id="SSF51011">
    <property type="entry name" value="Glycosyl hydrolase domain"/>
    <property type="match status" value="1"/>
</dbReference>
<dbReference type="Proteomes" id="UP001589654">
    <property type="component" value="Unassembled WGS sequence"/>
</dbReference>
<gene>
    <name evidence="2" type="ORF">ACFFUR_16690</name>
</gene>
<evidence type="ECO:0000313" key="3">
    <source>
        <dbReference type="Proteomes" id="UP001589654"/>
    </source>
</evidence>
<feature type="domain" description="Endo-beta-1,6-galactanase-like" evidence="1">
    <location>
        <begin position="47"/>
        <end position="402"/>
    </location>
</feature>
<dbReference type="PANTHER" id="PTHR42767">
    <property type="entry name" value="ENDO-BETA-1,6-GALACTANASE"/>
    <property type="match status" value="1"/>
</dbReference>